<accession>A0A2K3P9W7</accession>
<reference evidence="2 3" key="1">
    <citation type="journal article" date="2014" name="Am. J. Bot.">
        <title>Genome assembly and annotation for red clover (Trifolium pratense; Fabaceae).</title>
        <authorList>
            <person name="Istvanek J."/>
            <person name="Jaros M."/>
            <person name="Krenek A."/>
            <person name="Repkova J."/>
        </authorList>
    </citation>
    <scope>NUCLEOTIDE SEQUENCE [LARGE SCALE GENOMIC DNA]</scope>
    <source>
        <strain evidence="3">cv. Tatra</strain>
        <tissue evidence="2">Young leaves</tissue>
    </source>
</reference>
<feature type="region of interest" description="Disordered" evidence="1">
    <location>
        <begin position="55"/>
        <end position="114"/>
    </location>
</feature>
<proteinExistence type="predicted"/>
<name>A0A2K3P9W7_TRIPR</name>
<feature type="region of interest" description="Disordered" evidence="1">
    <location>
        <begin position="1"/>
        <end position="32"/>
    </location>
</feature>
<protein>
    <submittedName>
        <fullName evidence="2">Transcription factor GTE8-like protein</fullName>
    </submittedName>
</protein>
<dbReference type="STRING" id="57577.A0A2K3P9W7"/>
<feature type="region of interest" description="Disordered" evidence="1">
    <location>
        <begin position="241"/>
        <end position="260"/>
    </location>
</feature>
<reference evidence="2 3" key="2">
    <citation type="journal article" date="2017" name="Front. Plant Sci.">
        <title>Gene Classification and Mining of Molecular Markers Useful in Red Clover (Trifolium pratense) Breeding.</title>
        <authorList>
            <person name="Istvanek J."/>
            <person name="Dluhosova J."/>
            <person name="Dluhos P."/>
            <person name="Patkova L."/>
            <person name="Nedelnik J."/>
            <person name="Repkova J."/>
        </authorList>
    </citation>
    <scope>NUCLEOTIDE SEQUENCE [LARGE SCALE GENOMIC DNA]</scope>
    <source>
        <strain evidence="3">cv. Tatra</strain>
        <tissue evidence="2">Young leaves</tissue>
    </source>
</reference>
<dbReference type="PANTHER" id="PTHR46136">
    <property type="entry name" value="TRANSCRIPTION FACTOR GTE8"/>
    <property type="match status" value="1"/>
</dbReference>
<sequence length="299" mass="32878">SDSSCSSDSESDDESRPEDLSKVPENIATGAQMDLKTTAAAARTSEISQIHFPVQYPDPLHSFGLDPSLPKFSLSGSGESVNGLDKLDDKSQQKPNSCDSDSFQDGGCGATERQVSPDKLYRAALLKSRFADTILKAQEKTQSQGVKGDPEKMRRDKEKLEIERRKEKARLQAEAKAAEAARKRAEEAAAAEARRKRELDREAARQALLQMEKTVEINENSQFLEDLEMLRVVPAEQLPCSVDETSPGHSQDGMGGFKFGGSNPLEQLGLYIKDDYEEEEADPLCVPNPVNDVEEGEID</sequence>
<evidence type="ECO:0000256" key="1">
    <source>
        <dbReference type="SAM" id="MobiDB-lite"/>
    </source>
</evidence>
<organism evidence="2 3">
    <name type="scientific">Trifolium pratense</name>
    <name type="common">Red clover</name>
    <dbReference type="NCBI Taxonomy" id="57577"/>
    <lineage>
        <taxon>Eukaryota</taxon>
        <taxon>Viridiplantae</taxon>
        <taxon>Streptophyta</taxon>
        <taxon>Embryophyta</taxon>
        <taxon>Tracheophyta</taxon>
        <taxon>Spermatophyta</taxon>
        <taxon>Magnoliopsida</taxon>
        <taxon>eudicotyledons</taxon>
        <taxon>Gunneridae</taxon>
        <taxon>Pentapetalae</taxon>
        <taxon>rosids</taxon>
        <taxon>fabids</taxon>
        <taxon>Fabales</taxon>
        <taxon>Fabaceae</taxon>
        <taxon>Papilionoideae</taxon>
        <taxon>50 kb inversion clade</taxon>
        <taxon>NPAAA clade</taxon>
        <taxon>Hologalegina</taxon>
        <taxon>IRL clade</taxon>
        <taxon>Trifolieae</taxon>
        <taxon>Trifolium</taxon>
    </lineage>
</organism>
<feature type="compositionally biased region" description="Basic and acidic residues" evidence="1">
    <location>
        <begin position="148"/>
        <end position="201"/>
    </location>
</feature>
<feature type="region of interest" description="Disordered" evidence="1">
    <location>
        <begin position="279"/>
        <end position="299"/>
    </location>
</feature>
<comment type="caution">
    <text evidence="2">The sequence shown here is derived from an EMBL/GenBank/DDBJ whole genome shotgun (WGS) entry which is preliminary data.</text>
</comment>
<feature type="compositionally biased region" description="Polar residues" evidence="1">
    <location>
        <begin position="93"/>
        <end position="103"/>
    </location>
</feature>
<feature type="region of interest" description="Disordered" evidence="1">
    <location>
        <begin position="138"/>
        <end position="201"/>
    </location>
</feature>
<dbReference type="AlphaFoldDB" id="A0A2K3P9W7"/>
<gene>
    <name evidence="2" type="ORF">L195_g008702</name>
</gene>
<feature type="non-terminal residue" evidence="2">
    <location>
        <position position="1"/>
    </location>
</feature>
<dbReference type="Proteomes" id="UP000236291">
    <property type="component" value="Unassembled WGS sequence"/>
</dbReference>
<dbReference type="InterPro" id="IPR052442">
    <property type="entry name" value="Env_Response_Regulator"/>
</dbReference>
<dbReference type="EMBL" id="ASHM01005024">
    <property type="protein sequence ID" value="PNY12081.1"/>
    <property type="molecule type" value="Genomic_DNA"/>
</dbReference>
<evidence type="ECO:0000313" key="3">
    <source>
        <dbReference type="Proteomes" id="UP000236291"/>
    </source>
</evidence>
<dbReference type="PANTHER" id="PTHR46136:SF1">
    <property type="entry name" value="TRANSCRIPTION FACTOR GTE11-RELATED"/>
    <property type="match status" value="1"/>
</dbReference>
<evidence type="ECO:0000313" key="2">
    <source>
        <dbReference type="EMBL" id="PNY12081.1"/>
    </source>
</evidence>